<feature type="transmembrane region" description="Helical" evidence="6">
    <location>
        <begin position="351"/>
        <end position="371"/>
    </location>
</feature>
<dbReference type="GO" id="GO:0030134">
    <property type="term" value="C:COPII-coated ER to Golgi transport vesicle"/>
    <property type="evidence" value="ECO:0007669"/>
    <property type="project" value="TreeGrafter"/>
</dbReference>
<keyword evidence="5 6" id="KW-0472">Membrane</keyword>
<reference evidence="8" key="1">
    <citation type="submission" date="2021-07" db="EMBL/GenBank/DDBJ databases">
        <title>Draft genome of Mortierella alpina, strain LL118, isolated from an aspen leaf litter sample.</title>
        <authorList>
            <person name="Yang S."/>
            <person name="Vinatzer B.A."/>
        </authorList>
    </citation>
    <scope>NUCLEOTIDE SEQUENCE</scope>
    <source>
        <strain evidence="8">LL118</strain>
    </source>
</reference>
<evidence type="ECO:0000256" key="1">
    <source>
        <dbReference type="ARBA" id="ARBA00004479"/>
    </source>
</evidence>
<evidence type="ECO:0000259" key="7">
    <source>
        <dbReference type="PROSITE" id="PS51328"/>
    </source>
</evidence>
<gene>
    <name evidence="8" type="ORF">KVV02_006511</name>
</gene>
<dbReference type="SUPFAM" id="SSF49899">
    <property type="entry name" value="Concanavalin A-like lectins/glucanases"/>
    <property type="match status" value="1"/>
</dbReference>
<dbReference type="GO" id="GO:0005793">
    <property type="term" value="C:endoplasmic reticulum-Golgi intermediate compartment"/>
    <property type="evidence" value="ECO:0007669"/>
    <property type="project" value="TreeGrafter"/>
</dbReference>
<dbReference type="Pfam" id="PF03388">
    <property type="entry name" value="Lectin_leg-like"/>
    <property type="match status" value="1"/>
</dbReference>
<dbReference type="CDD" id="cd07308">
    <property type="entry name" value="lectin_leg-like"/>
    <property type="match status" value="1"/>
</dbReference>
<dbReference type="GO" id="GO:0005789">
    <property type="term" value="C:endoplasmic reticulum membrane"/>
    <property type="evidence" value="ECO:0007669"/>
    <property type="project" value="TreeGrafter"/>
</dbReference>
<protein>
    <recommendedName>
        <fullName evidence="7">L-type lectin-like domain-containing protein</fullName>
    </recommendedName>
</protein>
<dbReference type="PANTHER" id="PTHR12223:SF45">
    <property type="entry name" value="RE50040P"/>
    <property type="match status" value="1"/>
</dbReference>
<sequence length="383" mass="42612">MVSFVSLSVCPPPHHLPGNLPLHLLRYIDTRNDSPGHRHTSSTLQQKAIMGKGFFSTLLMGVALLSAAAVVTADASDDDDGLHPLRTHSIYMPYIGTHLTHTLSRVCSRGYFFLLFPDQDLQNRWFDFGGDTIINTNKHVRLTSDAPSQTGYLWSRLPITASNFQVEFEFKVEGKGDGLFGDGFAVWLTKERVEMGPVFGNRDNFEGLGIFFDTYANSRQAHSFPFVMAMLGDGRTSYDGAHDGLANKIGSCEVDFRGKSVPTKGRITYHRESGRLILKTQTKAWDQWEDCFDLSDIKLPSLAYLGFTSVTGEVHDNHDIISVTTSTITKGDFAARKSNNNTPPPQKKSGVMWYLKFLAACGVFVALVMAFKMSKGNNDMKRF</sequence>
<evidence type="ECO:0000256" key="6">
    <source>
        <dbReference type="SAM" id="Phobius"/>
    </source>
</evidence>
<feature type="domain" description="L-type lectin-like" evidence="7">
    <location>
        <begin position="103"/>
        <end position="328"/>
    </location>
</feature>
<organism evidence="8 9">
    <name type="scientific">Mortierella alpina</name>
    <name type="common">Oleaginous fungus</name>
    <name type="synonym">Mortierella renispora</name>
    <dbReference type="NCBI Taxonomy" id="64518"/>
    <lineage>
        <taxon>Eukaryota</taxon>
        <taxon>Fungi</taxon>
        <taxon>Fungi incertae sedis</taxon>
        <taxon>Mucoromycota</taxon>
        <taxon>Mortierellomycotina</taxon>
        <taxon>Mortierellomycetes</taxon>
        <taxon>Mortierellales</taxon>
        <taxon>Mortierellaceae</taxon>
        <taxon>Mortierella</taxon>
    </lineage>
</organism>
<name>A0A9P8AAP1_MORAP</name>
<accession>A0A9P8AAP1</accession>
<evidence type="ECO:0000256" key="4">
    <source>
        <dbReference type="ARBA" id="ARBA00022989"/>
    </source>
</evidence>
<dbReference type="Gene3D" id="2.60.120.200">
    <property type="match status" value="1"/>
</dbReference>
<evidence type="ECO:0000256" key="2">
    <source>
        <dbReference type="ARBA" id="ARBA00022692"/>
    </source>
</evidence>
<dbReference type="AlphaFoldDB" id="A0A9P8AAP1"/>
<dbReference type="InterPro" id="IPR051136">
    <property type="entry name" value="Intracellular_Lectin-GPT"/>
</dbReference>
<dbReference type="InterPro" id="IPR013320">
    <property type="entry name" value="ConA-like_dom_sf"/>
</dbReference>
<evidence type="ECO:0000256" key="3">
    <source>
        <dbReference type="ARBA" id="ARBA00022729"/>
    </source>
</evidence>
<keyword evidence="3" id="KW-0732">Signal</keyword>
<dbReference type="GO" id="GO:0000139">
    <property type="term" value="C:Golgi membrane"/>
    <property type="evidence" value="ECO:0007669"/>
    <property type="project" value="TreeGrafter"/>
</dbReference>
<dbReference type="PROSITE" id="PS51328">
    <property type="entry name" value="L_LECTIN_LIKE"/>
    <property type="match status" value="1"/>
</dbReference>
<evidence type="ECO:0000313" key="8">
    <source>
        <dbReference type="EMBL" id="KAG9327034.1"/>
    </source>
</evidence>
<dbReference type="GO" id="GO:0006888">
    <property type="term" value="P:endoplasmic reticulum to Golgi vesicle-mediated transport"/>
    <property type="evidence" value="ECO:0007669"/>
    <property type="project" value="TreeGrafter"/>
</dbReference>
<comment type="caution">
    <text evidence="8">The sequence shown here is derived from an EMBL/GenBank/DDBJ whole genome shotgun (WGS) entry which is preliminary data.</text>
</comment>
<dbReference type="InterPro" id="IPR005052">
    <property type="entry name" value="Lectin_leg"/>
</dbReference>
<dbReference type="GO" id="GO:0005537">
    <property type="term" value="F:D-mannose binding"/>
    <property type="evidence" value="ECO:0007669"/>
    <property type="project" value="TreeGrafter"/>
</dbReference>
<keyword evidence="4 6" id="KW-1133">Transmembrane helix</keyword>
<evidence type="ECO:0000313" key="9">
    <source>
        <dbReference type="Proteomes" id="UP000717515"/>
    </source>
</evidence>
<evidence type="ECO:0000256" key="5">
    <source>
        <dbReference type="ARBA" id="ARBA00023136"/>
    </source>
</evidence>
<keyword evidence="2 6" id="KW-0812">Transmembrane</keyword>
<comment type="subcellular location">
    <subcellularLocation>
        <location evidence="1">Membrane</location>
        <topology evidence="1">Single-pass type I membrane protein</topology>
    </subcellularLocation>
</comment>
<dbReference type="Proteomes" id="UP000717515">
    <property type="component" value="Unassembled WGS sequence"/>
</dbReference>
<proteinExistence type="predicted"/>
<dbReference type="EMBL" id="JAIFTL010000010">
    <property type="protein sequence ID" value="KAG9327034.1"/>
    <property type="molecule type" value="Genomic_DNA"/>
</dbReference>
<dbReference type="PANTHER" id="PTHR12223">
    <property type="entry name" value="VESICULAR MANNOSE-BINDING LECTIN"/>
    <property type="match status" value="1"/>
</dbReference>